<dbReference type="Pfam" id="PF01168">
    <property type="entry name" value="Ala_racemase_N"/>
    <property type="match status" value="1"/>
</dbReference>
<name>A0A6J6FFX3_9ZZZZ</name>
<evidence type="ECO:0000259" key="3">
    <source>
        <dbReference type="SMART" id="SM01119"/>
    </source>
</evidence>
<dbReference type="PANTHER" id="PTHR28004">
    <property type="entry name" value="ZGC:162816-RELATED"/>
    <property type="match status" value="1"/>
</dbReference>
<evidence type="ECO:0000256" key="1">
    <source>
        <dbReference type="ARBA" id="ARBA00005323"/>
    </source>
</evidence>
<dbReference type="InterPro" id="IPR042208">
    <property type="entry name" value="D-ser_dehydrat-like_sf"/>
</dbReference>
<evidence type="ECO:0000256" key="2">
    <source>
        <dbReference type="ARBA" id="ARBA00023239"/>
    </source>
</evidence>
<protein>
    <submittedName>
        <fullName evidence="4">Unannotated protein</fullName>
    </submittedName>
</protein>
<keyword evidence="2" id="KW-0456">Lyase</keyword>
<feature type="domain" description="D-serine dehydratase-like" evidence="3">
    <location>
        <begin position="302"/>
        <end position="394"/>
    </location>
</feature>
<dbReference type="EMBL" id="CAEZTV010000112">
    <property type="protein sequence ID" value="CAB4583388.1"/>
    <property type="molecule type" value="Genomic_DNA"/>
</dbReference>
<dbReference type="Gene3D" id="2.40.37.20">
    <property type="entry name" value="D-serine dehydratase-like domain"/>
    <property type="match status" value="1"/>
</dbReference>
<proteinExistence type="inferred from homology"/>
<dbReference type="InterPro" id="IPR026956">
    <property type="entry name" value="D-ser_dehydrat-like_dom"/>
</dbReference>
<dbReference type="Pfam" id="PF14031">
    <property type="entry name" value="D-ser_dehydrat"/>
    <property type="match status" value="1"/>
</dbReference>
<dbReference type="InterPro" id="IPR051466">
    <property type="entry name" value="D-amino_acid_metab_enzyme"/>
</dbReference>
<dbReference type="SUPFAM" id="SSF51419">
    <property type="entry name" value="PLP-binding barrel"/>
    <property type="match status" value="1"/>
</dbReference>
<dbReference type="InterPro" id="IPR029066">
    <property type="entry name" value="PLP-binding_barrel"/>
</dbReference>
<organism evidence="4">
    <name type="scientific">freshwater metagenome</name>
    <dbReference type="NCBI Taxonomy" id="449393"/>
    <lineage>
        <taxon>unclassified sequences</taxon>
        <taxon>metagenomes</taxon>
        <taxon>ecological metagenomes</taxon>
    </lineage>
</organism>
<reference evidence="4" key="1">
    <citation type="submission" date="2020-05" db="EMBL/GenBank/DDBJ databases">
        <authorList>
            <person name="Chiriac C."/>
            <person name="Salcher M."/>
            <person name="Ghai R."/>
            <person name="Kavagutti S V."/>
        </authorList>
    </citation>
    <scope>NUCLEOTIDE SEQUENCE</scope>
</reference>
<dbReference type="AlphaFoldDB" id="A0A6J6FFX3"/>
<dbReference type="SMART" id="SM01119">
    <property type="entry name" value="D-ser_dehydrat"/>
    <property type="match status" value="1"/>
</dbReference>
<dbReference type="GO" id="GO:0016829">
    <property type="term" value="F:lyase activity"/>
    <property type="evidence" value="ECO:0007669"/>
    <property type="project" value="UniProtKB-KW"/>
</dbReference>
<dbReference type="Gene3D" id="3.20.20.10">
    <property type="entry name" value="Alanine racemase"/>
    <property type="match status" value="1"/>
</dbReference>
<dbReference type="PANTHER" id="PTHR28004:SF8">
    <property type="entry name" value="D-SERINE DEAMINASE"/>
    <property type="match status" value="1"/>
</dbReference>
<comment type="similarity">
    <text evidence="1">Belongs to the DSD1 family.</text>
</comment>
<evidence type="ECO:0000313" key="4">
    <source>
        <dbReference type="EMBL" id="CAB4583388.1"/>
    </source>
</evidence>
<accession>A0A6J6FFX3</accession>
<dbReference type="InterPro" id="IPR001608">
    <property type="entry name" value="Ala_racemase_N"/>
</dbReference>
<sequence length="407" mass="44953">MKVNLEQIKIDENQKNFPLAVHGASIKKFIKSKPNLFQSNFQFPMMVLKESALKNNIEVMAKYCKSVGAELAPHVKTTMSPQIAQMQIDAGAWALTIANFWQAEIFRKFGFKRLIIANEVLESTAIAKIASLNRKNKAEIIFYVDSLAGLEIVKAATPANGKINLFIEIGTDNGRGGVRDLAVVKNIAQAIKADPRLNLRGVTGFEGAVPSAARNAEGESAVHEFCKKIVAAGEIAYEFKSDDRFIVSAGGSAYFEIVAQELGKFSKPRMLLLRSGGYVTHDHVYYEELYPAKSTGHPLLPAIEVWSQVLSAPESDFGVLNLGKRDIGCDLHNPIPIAKYQGNVMKFTGQIEKLNDQHGFMRSSDKFAVGDLIGLGISHPCTTFDKWRLIPLVKDNYDVVDCIHSFF</sequence>
<gene>
    <name evidence="4" type="ORF">UFOPK1747_00712</name>
</gene>